<keyword evidence="3" id="KW-1185">Reference proteome</keyword>
<evidence type="ECO:0000313" key="3">
    <source>
        <dbReference type="Proteomes" id="UP000649739"/>
    </source>
</evidence>
<dbReference type="AlphaFoldDB" id="A0A8J3B8X2"/>
<evidence type="ECO:0000256" key="1">
    <source>
        <dbReference type="SAM" id="MobiDB-lite"/>
    </source>
</evidence>
<comment type="caution">
    <text evidence="2">The sequence shown here is derived from an EMBL/GenBank/DDBJ whole genome shotgun (WGS) entry which is preliminary data.</text>
</comment>
<protein>
    <submittedName>
        <fullName evidence="2">Uncharacterized protein</fullName>
    </submittedName>
</protein>
<organism evidence="2 3">
    <name type="scientific">Pilimelia anulata</name>
    <dbReference type="NCBI Taxonomy" id="53371"/>
    <lineage>
        <taxon>Bacteria</taxon>
        <taxon>Bacillati</taxon>
        <taxon>Actinomycetota</taxon>
        <taxon>Actinomycetes</taxon>
        <taxon>Micromonosporales</taxon>
        <taxon>Micromonosporaceae</taxon>
        <taxon>Pilimelia</taxon>
    </lineage>
</organism>
<proteinExistence type="predicted"/>
<dbReference type="EMBL" id="BMQB01000003">
    <property type="protein sequence ID" value="GGJ89104.1"/>
    <property type="molecule type" value="Genomic_DNA"/>
</dbReference>
<name>A0A8J3B8X2_9ACTN</name>
<evidence type="ECO:0000313" key="2">
    <source>
        <dbReference type="EMBL" id="GGJ89104.1"/>
    </source>
</evidence>
<accession>A0A8J3B8X2</accession>
<reference evidence="2" key="2">
    <citation type="submission" date="2020-09" db="EMBL/GenBank/DDBJ databases">
        <authorList>
            <person name="Sun Q."/>
            <person name="Ohkuma M."/>
        </authorList>
    </citation>
    <scope>NUCLEOTIDE SEQUENCE</scope>
    <source>
        <strain evidence="2">JCM 3090</strain>
    </source>
</reference>
<dbReference type="Proteomes" id="UP000649739">
    <property type="component" value="Unassembled WGS sequence"/>
</dbReference>
<feature type="region of interest" description="Disordered" evidence="1">
    <location>
        <begin position="1"/>
        <end position="21"/>
    </location>
</feature>
<sequence length="115" mass="12602">MQLYSLEPTDAPLQVSARPSADRRTITLPPEAVAGIRGVGTRLKPSTHHRPDMLVLTRGDMTSPIAAVSIADLPRTGEYRIGRWEALRALSPITWDRENPGRLSLAAAGRRAQPR</sequence>
<reference evidence="2" key="1">
    <citation type="journal article" date="2014" name="Int. J. Syst. Evol. Microbiol.">
        <title>Complete genome sequence of Corynebacterium casei LMG S-19264T (=DSM 44701T), isolated from a smear-ripened cheese.</title>
        <authorList>
            <consortium name="US DOE Joint Genome Institute (JGI-PGF)"/>
            <person name="Walter F."/>
            <person name="Albersmeier A."/>
            <person name="Kalinowski J."/>
            <person name="Ruckert C."/>
        </authorList>
    </citation>
    <scope>NUCLEOTIDE SEQUENCE</scope>
    <source>
        <strain evidence="2">JCM 3090</strain>
    </source>
</reference>
<gene>
    <name evidence="2" type="ORF">GCM10010123_18340</name>
</gene>